<dbReference type="Proteomes" id="UP001301769">
    <property type="component" value="Unassembled WGS sequence"/>
</dbReference>
<name>A0AAN6XUP4_9PEZI</name>
<evidence type="ECO:0000313" key="3">
    <source>
        <dbReference type="Proteomes" id="UP001301769"/>
    </source>
</evidence>
<dbReference type="AlphaFoldDB" id="A0AAN6XUP4"/>
<comment type="caution">
    <text evidence="2">The sequence shown here is derived from an EMBL/GenBank/DDBJ whole genome shotgun (WGS) entry which is preliminary data.</text>
</comment>
<keyword evidence="1" id="KW-0732">Signal</keyword>
<feature type="chain" id="PRO_5042832511" evidence="1">
    <location>
        <begin position="21"/>
        <end position="147"/>
    </location>
</feature>
<sequence length="147" mass="15455">MKLTPIISNMLVLVVAAVNATSSAVTPPQQEFTFNLGSLPGSNTSVGTITINLTEIAAAARDMQPAEIQDLVHNMESTVTRDLVVGDTAIQNAALQSQLHDYNLAVLTNYCPASLGKFECCCLGCLAISWIPVAGIICVLLCKASFG</sequence>
<reference evidence="2" key="1">
    <citation type="journal article" date="2023" name="Mol. Phylogenet. Evol.">
        <title>Genome-scale phylogeny and comparative genomics of the fungal order Sordariales.</title>
        <authorList>
            <person name="Hensen N."/>
            <person name="Bonometti L."/>
            <person name="Westerberg I."/>
            <person name="Brannstrom I.O."/>
            <person name="Guillou S."/>
            <person name="Cros-Aarteil S."/>
            <person name="Calhoun S."/>
            <person name="Haridas S."/>
            <person name="Kuo A."/>
            <person name="Mondo S."/>
            <person name="Pangilinan J."/>
            <person name="Riley R."/>
            <person name="LaButti K."/>
            <person name="Andreopoulos B."/>
            <person name="Lipzen A."/>
            <person name="Chen C."/>
            <person name="Yan M."/>
            <person name="Daum C."/>
            <person name="Ng V."/>
            <person name="Clum A."/>
            <person name="Steindorff A."/>
            <person name="Ohm R.A."/>
            <person name="Martin F."/>
            <person name="Silar P."/>
            <person name="Natvig D.O."/>
            <person name="Lalanne C."/>
            <person name="Gautier V."/>
            <person name="Ament-Velasquez S.L."/>
            <person name="Kruys A."/>
            <person name="Hutchinson M.I."/>
            <person name="Powell A.J."/>
            <person name="Barry K."/>
            <person name="Miller A.N."/>
            <person name="Grigoriev I.V."/>
            <person name="Debuchy R."/>
            <person name="Gladieux P."/>
            <person name="Hiltunen Thoren M."/>
            <person name="Johannesson H."/>
        </authorList>
    </citation>
    <scope>NUCLEOTIDE SEQUENCE</scope>
    <source>
        <strain evidence="2">PSN293</strain>
    </source>
</reference>
<organism evidence="2 3">
    <name type="scientific">Rhypophila decipiens</name>
    <dbReference type="NCBI Taxonomy" id="261697"/>
    <lineage>
        <taxon>Eukaryota</taxon>
        <taxon>Fungi</taxon>
        <taxon>Dikarya</taxon>
        <taxon>Ascomycota</taxon>
        <taxon>Pezizomycotina</taxon>
        <taxon>Sordariomycetes</taxon>
        <taxon>Sordariomycetidae</taxon>
        <taxon>Sordariales</taxon>
        <taxon>Naviculisporaceae</taxon>
        <taxon>Rhypophila</taxon>
    </lineage>
</organism>
<evidence type="ECO:0000313" key="2">
    <source>
        <dbReference type="EMBL" id="KAK4206966.1"/>
    </source>
</evidence>
<accession>A0AAN6XUP4</accession>
<dbReference type="EMBL" id="MU858332">
    <property type="protein sequence ID" value="KAK4206966.1"/>
    <property type="molecule type" value="Genomic_DNA"/>
</dbReference>
<reference evidence="2" key="2">
    <citation type="submission" date="2023-05" db="EMBL/GenBank/DDBJ databases">
        <authorList>
            <consortium name="Lawrence Berkeley National Laboratory"/>
            <person name="Steindorff A."/>
            <person name="Hensen N."/>
            <person name="Bonometti L."/>
            <person name="Westerberg I."/>
            <person name="Brannstrom I.O."/>
            <person name="Guillou S."/>
            <person name="Cros-Aarteil S."/>
            <person name="Calhoun S."/>
            <person name="Haridas S."/>
            <person name="Kuo A."/>
            <person name="Mondo S."/>
            <person name="Pangilinan J."/>
            <person name="Riley R."/>
            <person name="Labutti K."/>
            <person name="Andreopoulos B."/>
            <person name="Lipzen A."/>
            <person name="Chen C."/>
            <person name="Yanf M."/>
            <person name="Daum C."/>
            <person name="Ng V."/>
            <person name="Clum A."/>
            <person name="Ohm R."/>
            <person name="Martin F."/>
            <person name="Silar P."/>
            <person name="Natvig D."/>
            <person name="Lalanne C."/>
            <person name="Gautier V."/>
            <person name="Ament-Velasquez S.L."/>
            <person name="Kruys A."/>
            <person name="Hutchinson M.I."/>
            <person name="Powell A.J."/>
            <person name="Barry K."/>
            <person name="Miller A.N."/>
            <person name="Grigoriev I.V."/>
            <person name="Debuchy R."/>
            <person name="Gladieux P."/>
            <person name="Thoren M.H."/>
            <person name="Johannesson H."/>
        </authorList>
    </citation>
    <scope>NUCLEOTIDE SEQUENCE</scope>
    <source>
        <strain evidence="2">PSN293</strain>
    </source>
</reference>
<proteinExistence type="predicted"/>
<keyword evidence="3" id="KW-1185">Reference proteome</keyword>
<protein>
    <submittedName>
        <fullName evidence="2">Uncharacterized protein</fullName>
    </submittedName>
</protein>
<feature type="signal peptide" evidence="1">
    <location>
        <begin position="1"/>
        <end position="20"/>
    </location>
</feature>
<evidence type="ECO:0000256" key="1">
    <source>
        <dbReference type="SAM" id="SignalP"/>
    </source>
</evidence>
<gene>
    <name evidence="2" type="ORF">QBC37DRAFT_456784</name>
</gene>